<organism evidence="1">
    <name type="scientific">Nymphaea colorata</name>
    <name type="common">pocket water lily</name>
    <dbReference type="NCBI Taxonomy" id="210225"/>
    <lineage>
        <taxon>Eukaryota</taxon>
        <taxon>Viridiplantae</taxon>
        <taxon>Streptophyta</taxon>
        <taxon>Embryophyta</taxon>
        <taxon>Tracheophyta</taxon>
        <taxon>Spermatophyta</taxon>
        <taxon>Magnoliopsida</taxon>
        <taxon>Nymphaeales</taxon>
        <taxon>Nymphaeaceae</taxon>
        <taxon>Nymphaea</taxon>
    </lineage>
</organism>
<accession>A0A5K0ZJW3</accession>
<dbReference type="Gramene" id="NC14G0283090.1">
    <property type="protein sequence ID" value="NC14G0283090.1:cds"/>
    <property type="gene ID" value="NC14G0283090"/>
</dbReference>
<dbReference type="PANTHER" id="PTHR47481:SF2">
    <property type="entry name" value="RETROTRANSPOSON GAG DOMAIN-CONTAINING PROTEIN"/>
    <property type="match status" value="1"/>
</dbReference>
<gene>
    <name evidence="1" type="ORF">NYM_LOCUS11226</name>
</gene>
<evidence type="ECO:0000313" key="1">
    <source>
        <dbReference type="EMBL" id="VVV90953.1"/>
    </source>
</evidence>
<reference evidence="1" key="1">
    <citation type="submission" date="2019-09" db="EMBL/GenBank/DDBJ databases">
        <authorList>
            <person name="Zhang L."/>
        </authorList>
    </citation>
    <scope>NUCLEOTIDE SEQUENCE</scope>
</reference>
<dbReference type="PANTHER" id="PTHR47481">
    <property type="match status" value="1"/>
</dbReference>
<name>A0A5K0ZJW3_9MAGN</name>
<dbReference type="AlphaFoldDB" id="A0A5K0ZJW3"/>
<dbReference type="EMBL" id="LR721779">
    <property type="protein sequence ID" value="VVV90953.1"/>
    <property type="molecule type" value="Genomic_DNA"/>
</dbReference>
<protein>
    <submittedName>
        <fullName evidence="1">Uncharacterized protein</fullName>
    </submittedName>
</protein>
<proteinExistence type="predicted"/>
<sequence length="83" mass="9669">MAYYIRIFKSTCDELQAIEKTVNDHTKVFLLLSGLRPEYESFITSMPKPLIPSCKEVVMLFQSHETVKLINGYEENIKHQSVF</sequence>